<dbReference type="Pfam" id="PF13380">
    <property type="entry name" value="CoA_binding_2"/>
    <property type="match status" value="1"/>
</dbReference>
<comment type="caution">
    <text evidence="3">The sequence shown here is derived from an EMBL/GenBank/DDBJ whole genome shotgun (WGS) entry which is preliminary data.</text>
</comment>
<dbReference type="Gene3D" id="3.30.470.20">
    <property type="entry name" value="ATP-grasp fold, B domain"/>
    <property type="match status" value="1"/>
</dbReference>
<dbReference type="Gene3D" id="3.40.50.261">
    <property type="entry name" value="Succinyl-CoA synthetase domains"/>
    <property type="match status" value="2"/>
</dbReference>
<dbReference type="SUPFAM" id="SSF51735">
    <property type="entry name" value="NAD(P)-binding Rossmann-fold domains"/>
    <property type="match status" value="1"/>
</dbReference>
<dbReference type="SMART" id="SM00881">
    <property type="entry name" value="CoA_binding"/>
    <property type="match status" value="1"/>
</dbReference>
<evidence type="ECO:0000313" key="4">
    <source>
        <dbReference type="Proteomes" id="UP001604043"/>
    </source>
</evidence>
<evidence type="ECO:0000256" key="1">
    <source>
        <dbReference type="ARBA" id="ARBA00022532"/>
    </source>
</evidence>
<reference evidence="3 4" key="1">
    <citation type="submission" date="2024-02" db="EMBL/GenBank/DDBJ databases">
        <title>Expansion and revision of Xanthobacter and proposal of Roseixanthobacter gen. nov.</title>
        <authorList>
            <person name="Soltysiak M.P.M."/>
            <person name="Jalihal A."/>
            <person name="Ory A."/>
            <person name="Chrisophersen C."/>
            <person name="Lee A.D."/>
            <person name="Boulton J."/>
            <person name="Springer M."/>
        </authorList>
    </citation>
    <scope>NUCLEOTIDE SEQUENCE [LARGE SCALE GENOMIC DNA]</scope>
    <source>
        <strain evidence="3 4">CB5</strain>
    </source>
</reference>
<dbReference type="GO" id="GO:0016874">
    <property type="term" value="F:ligase activity"/>
    <property type="evidence" value="ECO:0007669"/>
    <property type="project" value="UniProtKB-KW"/>
</dbReference>
<dbReference type="Proteomes" id="UP001604043">
    <property type="component" value="Unassembled WGS sequence"/>
</dbReference>
<keyword evidence="1" id="KW-0816">Tricarboxylic acid cycle</keyword>
<dbReference type="RefSeq" id="WP_394010237.1">
    <property type="nucleotide sequence ID" value="NZ_JBAFUR010000010.1"/>
</dbReference>
<dbReference type="Gene3D" id="3.30.1490.20">
    <property type="entry name" value="ATP-grasp fold, A domain"/>
    <property type="match status" value="1"/>
</dbReference>
<organism evidence="3 4">
    <name type="scientific">Xanthobacter aminoxidans</name>
    <dbReference type="NCBI Taxonomy" id="186280"/>
    <lineage>
        <taxon>Bacteria</taxon>
        <taxon>Pseudomonadati</taxon>
        <taxon>Pseudomonadota</taxon>
        <taxon>Alphaproteobacteria</taxon>
        <taxon>Hyphomicrobiales</taxon>
        <taxon>Xanthobacteraceae</taxon>
        <taxon>Xanthobacter</taxon>
    </lineage>
</organism>
<dbReference type="Pfam" id="PF13549">
    <property type="entry name" value="ATP-grasp_5"/>
    <property type="match status" value="1"/>
</dbReference>
<dbReference type="InterPro" id="IPR003781">
    <property type="entry name" value="CoA-bd"/>
</dbReference>
<gene>
    <name evidence="3" type="ORF">V5F30_24100</name>
</gene>
<accession>A0ABW6ZQY5</accession>
<dbReference type="Pfam" id="PF13607">
    <property type="entry name" value="Succ_CoA_lig"/>
    <property type="match status" value="1"/>
</dbReference>
<dbReference type="InterPro" id="IPR013815">
    <property type="entry name" value="ATP_grasp_subdomain_1"/>
</dbReference>
<dbReference type="EMBL" id="JBAFUR010000010">
    <property type="protein sequence ID" value="MFG1255315.1"/>
    <property type="molecule type" value="Genomic_DNA"/>
</dbReference>
<dbReference type="InterPro" id="IPR032875">
    <property type="entry name" value="Succ_CoA_lig_flav_dom"/>
</dbReference>
<dbReference type="Gene3D" id="3.40.50.720">
    <property type="entry name" value="NAD(P)-binding Rossmann-like Domain"/>
    <property type="match status" value="1"/>
</dbReference>
<dbReference type="PANTHER" id="PTHR42793">
    <property type="entry name" value="COA BINDING DOMAIN CONTAINING PROTEIN"/>
    <property type="match status" value="1"/>
</dbReference>
<name>A0ABW6ZQY5_9HYPH</name>
<protein>
    <submittedName>
        <fullName evidence="3">Acetate--CoA ligase family protein</fullName>
    </submittedName>
</protein>
<dbReference type="SUPFAM" id="SSF56059">
    <property type="entry name" value="Glutathione synthetase ATP-binding domain-like"/>
    <property type="match status" value="1"/>
</dbReference>
<keyword evidence="4" id="KW-1185">Reference proteome</keyword>
<proteinExistence type="predicted"/>
<feature type="domain" description="CoA-binding" evidence="2">
    <location>
        <begin position="23"/>
        <end position="118"/>
    </location>
</feature>
<dbReference type="SUPFAM" id="SSF52210">
    <property type="entry name" value="Succinyl-CoA synthetase domains"/>
    <property type="match status" value="2"/>
</dbReference>
<dbReference type="InterPro" id="IPR036291">
    <property type="entry name" value="NAD(P)-bd_dom_sf"/>
</dbReference>
<evidence type="ECO:0000313" key="3">
    <source>
        <dbReference type="EMBL" id="MFG1255315.1"/>
    </source>
</evidence>
<dbReference type="InterPro" id="IPR016102">
    <property type="entry name" value="Succinyl-CoA_synth-like"/>
</dbReference>
<keyword evidence="3" id="KW-0436">Ligase</keyword>
<evidence type="ECO:0000259" key="2">
    <source>
        <dbReference type="SMART" id="SM00881"/>
    </source>
</evidence>
<sequence length="713" mass="74317">MNSTVFSSGQKAFAVPKPDLKALIDPSSIVVIGASPDPTRIGGRPLAQMRDYGYSGSIYCINPRYREVQGFPCYPDVASLPATPDAALLSVNADAGLDEIERCAALGVKAAIVFSAGFAELGTEEGIARQARLRDIAARTGMAIIGPNCLGVANFNSGAIASFNLFAPQSGSKRAAIVSQSGALAAAIYASASQAGFGISHVVTTGNEACLDLSDFIEYFADAPDIDVVLSYVEQVRDGPRFLAAARRLKRNGKLLVAYKVGRSAKGAEAAQSHTAALAGNDRAYREAFRAAGVIEARNVAELVDISYLHRFAAGTPVGGVGVLSVSGAACVALADEFAEGGHPLPTFDAELQKELRTLVPAYGMVANPVDMTANVVNDDATLPTLVRLVGRSDAVSAIVTCGSANVMRKPWADIARDPERPKKLLITVDTLCNAREEAEASGFAYFNDMTRAARALCAYLSNAKATAEDAHIPPSPAVLSARASLARLKEAGRTALSEVEGKVLLQEIGVDAVADRLVHSPEEAAAAVLALGEPAVLKLVSPDVLHKTEIGGVRLGVVGEAAARAAYDDILASAQRLAPDARIDGISVQPYVTDGVEVLVGFTRDPVFGWMVTVGLGGVFTELLGDAETRLAPVSPQVAEEMFRKLKGFALLDGFRGAPKADVAAAAHAVALLSQFAVAAGDLMSEFEINPLLVRPKGALAADAVVVLSPEN</sequence>
<dbReference type="PANTHER" id="PTHR42793:SF4">
    <property type="entry name" value="BLL6376 PROTEIN"/>
    <property type="match status" value="1"/>
</dbReference>